<dbReference type="AlphaFoldDB" id="A0A915JM89"/>
<evidence type="ECO:0000313" key="2">
    <source>
        <dbReference type="Proteomes" id="UP000887565"/>
    </source>
</evidence>
<evidence type="ECO:0000313" key="3">
    <source>
        <dbReference type="WBParaSite" id="nRc.2.0.1.t27111-RA"/>
    </source>
</evidence>
<name>A0A915JM89_ROMCU</name>
<feature type="compositionally biased region" description="Basic and acidic residues" evidence="1">
    <location>
        <begin position="32"/>
        <end position="48"/>
    </location>
</feature>
<dbReference type="Proteomes" id="UP000887565">
    <property type="component" value="Unplaced"/>
</dbReference>
<protein>
    <submittedName>
        <fullName evidence="3">Uncharacterized protein</fullName>
    </submittedName>
</protein>
<feature type="compositionally biased region" description="Basic and acidic residues" evidence="1">
    <location>
        <begin position="217"/>
        <end position="226"/>
    </location>
</feature>
<accession>A0A915JM89</accession>
<evidence type="ECO:0000256" key="1">
    <source>
        <dbReference type="SAM" id="MobiDB-lite"/>
    </source>
</evidence>
<reference evidence="3" key="1">
    <citation type="submission" date="2022-11" db="UniProtKB">
        <authorList>
            <consortium name="WormBaseParasite"/>
        </authorList>
    </citation>
    <scope>IDENTIFICATION</scope>
</reference>
<feature type="compositionally biased region" description="Low complexity" evidence="1">
    <location>
        <begin position="57"/>
        <end position="74"/>
    </location>
</feature>
<dbReference type="WBParaSite" id="nRc.2.0.1.t27111-RA">
    <property type="protein sequence ID" value="nRc.2.0.1.t27111-RA"/>
    <property type="gene ID" value="nRc.2.0.1.g27111"/>
</dbReference>
<feature type="compositionally biased region" description="Polar residues" evidence="1">
    <location>
        <begin position="20"/>
        <end position="31"/>
    </location>
</feature>
<proteinExistence type="predicted"/>
<sequence length="236" mass="26131">MMHRTIFSPPSPSNSNRNSTADNPSCSSHHLNSSDDDKQSLLRNDHLAKCVNENIPSSSDNQVQISQQQHSDDSVSVIDCSTAVPVIVSSGENVVAGASCLSEHLQFDGTPRHLTPEMANGPRPPLFMLPPFLPMPHPTDYFPFRHQMAHFRPFGRPLGDGGGRSRLRQLPAHMQRGWPAMHFSNPPGSPSTDDGLLFPLRNLPPRVNVIRQSSGRHHQETEDHHATPPIRPTCYI</sequence>
<feature type="region of interest" description="Disordered" evidence="1">
    <location>
        <begin position="213"/>
        <end position="236"/>
    </location>
</feature>
<organism evidence="2 3">
    <name type="scientific">Romanomermis culicivorax</name>
    <name type="common">Nematode worm</name>
    <dbReference type="NCBI Taxonomy" id="13658"/>
    <lineage>
        <taxon>Eukaryota</taxon>
        <taxon>Metazoa</taxon>
        <taxon>Ecdysozoa</taxon>
        <taxon>Nematoda</taxon>
        <taxon>Enoplea</taxon>
        <taxon>Dorylaimia</taxon>
        <taxon>Mermithida</taxon>
        <taxon>Mermithoidea</taxon>
        <taxon>Mermithidae</taxon>
        <taxon>Romanomermis</taxon>
    </lineage>
</organism>
<feature type="region of interest" description="Disordered" evidence="1">
    <location>
        <begin position="1"/>
        <end position="74"/>
    </location>
</feature>
<keyword evidence="2" id="KW-1185">Reference proteome</keyword>